<dbReference type="EMBL" id="ABWL02000002">
    <property type="protein sequence ID" value="EFE10204.1"/>
    <property type="molecule type" value="Genomic_DNA"/>
</dbReference>
<name>D4B7W8_9ENTR</name>
<organism evidence="1 2">
    <name type="scientific">Citrobacter youngae ATCC 29220</name>
    <dbReference type="NCBI Taxonomy" id="500640"/>
    <lineage>
        <taxon>Bacteria</taxon>
        <taxon>Pseudomonadati</taxon>
        <taxon>Pseudomonadota</taxon>
        <taxon>Gammaproteobacteria</taxon>
        <taxon>Enterobacterales</taxon>
        <taxon>Enterobacteriaceae</taxon>
        <taxon>Citrobacter</taxon>
        <taxon>Citrobacter freundii complex</taxon>
    </lineage>
</organism>
<accession>D4B7W8</accession>
<proteinExistence type="predicted"/>
<comment type="caution">
    <text evidence="1">The sequence shown here is derived from an EMBL/GenBank/DDBJ whole genome shotgun (WGS) entry which is preliminary data.</text>
</comment>
<protein>
    <submittedName>
        <fullName evidence="1">Uncharacterized protein</fullName>
    </submittedName>
</protein>
<gene>
    <name evidence="1" type="ORF">CIT292_06372</name>
</gene>
<sequence length="39" mass="4895">MPLQQTQNYDSWEYTGKKRCTESTTYRILFFSYAWQYIF</sequence>
<dbReference type="HOGENOM" id="CLU_3306995_0_0_6"/>
<dbReference type="Proteomes" id="UP000003880">
    <property type="component" value="Unassembled WGS sequence"/>
</dbReference>
<dbReference type="AlphaFoldDB" id="D4B7W8"/>
<evidence type="ECO:0000313" key="2">
    <source>
        <dbReference type="Proteomes" id="UP000003880"/>
    </source>
</evidence>
<reference evidence="1 2" key="1">
    <citation type="submission" date="2010-02" db="EMBL/GenBank/DDBJ databases">
        <authorList>
            <person name="Weinstock G."/>
            <person name="Sodergren E."/>
            <person name="Clifton S."/>
            <person name="Fulton L."/>
            <person name="Fulton B."/>
            <person name="Courtney L."/>
            <person name="Fronick C."/>
            <person name="Harrison M."/>
            <person name="Strong C."/>
            <person name="Farmer C."/>
            <person name="Delahaunty K."/>
            <person name="Markovic C."/>
            <person name="Hall O."/>
            <person name="Minx P."/>
            <person name="Tomlinson C."/>
            <person name="Mitreva M."/>
            <person name="Nelson J."/>
            <person name="Hou S."/>
            <person name="Wollam A."/>
            <person name="Pepin K.H."/>
            <person name="Johnson M."/>
            <person name="Bhonagiri V."/>
            <person name="Zhang X."/>
            <person name="Suruliraj S."/>
            <person name="Warren W."/>
            <person name="Chinwalla A."/>
            <person name="Mardis E.R."/>
            <person name="Wilson R.K."/>
        </authorList>
    </citation>
    <scope>NUCLEOTIDE SEQUENCE [LARGE SCALE GENOMIC DNA]</scope>
    <source>
        <strain evidence="1 2">ATCC 29220</strain>
    </source>
</reference>
<evidence type="ECO:0000313" key="1">
    <source>
        <dbReference type="EMBL" id="EFE10204.1"/>
    </source>
</evidence>